<dbReference type="InterPro" id="IPR011933">
    <property type="entry name" value="Double_TM_dom"/>
</dbReference>
<dbReference type="Pfam" id="PF13709">
    <property type="entry name" value="DUF4159"/>
    <property type="match status" value="1"/>
</dbReference>
<gene>
    <name evidence="4" type="ORF">F4Y60_03840</name>
</gene>
<dbReference type="SUPFAM" id="SSF52317">
    <property type="entry name" value="Class I glutamine amidotransferase-like"/>
    <property type="match status" value="1"/>
</dbReference>
<keyword evidence="1" id="KW-0812">Transmembrane</keyword>
<dbReference type="AlphaFoldDB" id="A0A6B0Y0G6"/>
<dbReference type="InterPro" id="IPR025297">
    <property type="entry name" value="DUF4159"/>
</dbReference>
<feature type="domain" description="DUF4159" evidence="3">
    <location>
        <begin position="682"/>
        <end position="873"/>
    </location>
</feature>
<organism evidence="4">
    <name type="scientific">Boseongicola sp. SB0664_bin_43</name>
    <dbReference type="NCBI Taxonomy" id="2604844"/>
    <lineage>
        <taxon>Bacteria</taxon>
        <taxon>Pseudomonadati</taxon>
        <taxon>Pseudomonadota</taxon>
        <taxon>Alphaproteobacteria</taxon>
        <taxon>Rhodobacterales</taxon>
        <taxon>Paracoccaceae</taxon>
        <taxon>Boseongicola</taxon>
    </lineage>
</organism>
<name>A0A6B0Y0G6_9RHOB</name>
<protein>
    <submittedName>
        <fullName evidence="4">DUF4159 domain-containing protein</fullName>
    </submittedName>
</protein>
<evidence type="ECO:0000256" key="1">
    <source>
        <dbReference type="SAM" id="Phobius"/>
    </source>
</evidence>
<reference evidence="4" key="1">
    <citation type="submission" date="2019-09" db="EMBL/GenBank/DDBJ databases">
        <title>Characterisation of the sponge microbiome using genome-centric metagenomics.</title>
        <authorList>
            <person name="Engelberts J.P."/>
            <person name="Robbins S.J."/>
            <person name="De Goeij J.M."/>
            <person name="Aranda M."/>
            <person name="Bell S.C."/>
            <person name="Webster N.S."/>
        </authorList>
    </citation>
    <scope>NUCLEOTIDE SEQUENCE</scope>
    <source>
        <strain evidence="4">SB0664_bin_43</strain>
    </source>
</reference>
<feature type="domain" description="Aerotolerance regulator N-terminal" evidence="2">
    <location>
        <begin position="8"/>
        <end position="81"/>
    </location>
</feature>
<keyword evidence="1" id="KW-1133">Transmembrane helix</keyword>
<dbReference type="PANTHER" id="PTHR37464">
    <property type="entry name" value="BLL2463 PROTEIN"/>
    <property type="match status" value="1"/>
</dbReference>
<comment type="caution">
    <text evidence="4">The sequence shown here is derived from an EMBL/GenBank/DDBJ whole genome shotgun (WGS) entry which is preliminary data.</text>
</comment>
<dbReference type="InterPro" id="IPR024163">
    <property type="entry name" value="Aerotolerance_reg_N"/>
</dbReference>
<sequence length="887" mass="95129">MWTLGPVAFASPWLLLGLPLLPILWILLRTVPPAPVRRLFPGVALLLGLADDEVQTDRTPWWLLLLRMLAVAAAIVGFADPVLTPRTDTVRDGPLLLLFDGSWADAPNWSMRNKHVESLLADAALDGRETAVVSLADLPPHPILPFRSARNWLPELPGFAPRPWMPDGPAVLSWLAGLDGSFDTFWLSDGIAQDWRSGALAALQARGHVSVFESRRPVLALKPARIGGGKIQVPASRSRSTGASAIAVVAHGLDPVGIERELARVDIEFPEGEREAEAVMSLPPELTNRLTRFEIEGVRSAGAVSLTDDSFSRHEIAIISAREEREGSRLLSPTHYLEQALRPSADLIRGAIQDIVLANPDVIVLADVASLAGGERNAVEEWVRNGGLLLRFAGPRLAASDIGREAEDVLLPVRLRAGGRRVGGAMSWGEPKQLRDFSAASPFFGLDVPDDVAVSSQVVAQPDPNMAERTIATLADGTPLVTRKRLGNGQVVLFHVTANADWSNLPLSGLFVQMLERLAVSTRQSLPVAEDLEGTVWTLDQRLDGFGNVDSAGPIAGVDGARLVTESPGPDLPPGIYAGESGRIALNAFGKSEQLAAAAWPVDVPVEELADSQALPLKGPLLLLTILAFLVDVLATLLQSGRMPRVGAVTGGAVAAVLWTASPAPAQEQDFERLVTAASEVTLAHVITGDAAVDRVAAAGLRGLSNILLQRTSVEPGDPVGVNLETDELSVLPYLYWPVTETQQRPSAKAYEKLNQYLRAGGLIHFDTRDAGVAGFGSGGSNASRLRQLAMSLDVPPLEPIPHDHVLTRSFYLLQDFPGRYASRDVWVEAAPADALQAEGMPFRNLNDNVTPVVIGGNDWAAAWAMDARGRPMFPVGRGFSSERQRE</sequence>
<dbReference type="PANTHER" id="PTHR37464:SF1">
    <property type="entry name" value="BLL2463 PROTEIN"/>
    <property type="match status" value="1"/>
</dbReference>
<evidence type="ECO:0000313" key="4">
    <source>
        <dbReference type="EMBL" id="MXY33220.1"/>
    </source>
</evidence>
<dbReference type="InterPro" id="IPR029062">
    <property type="entry name" value="Class_I_gatase-like"/>
</dbReference>
<dbReference type="NCBIfam" id="TIGR02226">
    <property type="entry name" value="two_anch"/>
    <property type="match status" value="1"/>
</dbReference>
<evidence type="ECO:0000259" key="2">
    <source>
        <dbReference type="Pfam" id="PF07584"/>
    </source>
</evidence>
<dbReference type="EMBL" id="VXRY01000151">
    <property type="protein sequence ID" value="MXY33220.1"/>
    <property type="molecule type" value="Genomic_DNA"/>
</dbReference>
<dbReference type="Gene3D" id="3.40.50.12140">
    <property type="entry name" value="Domain of unknown function DUF4159"/>
    <property type="match status" value="1"/>
</dbReference>
<keyword evidence="1" id="KW-0472">Membrane</keyword>
<accession>A0A6B0Y0G6</accession>
<feature type="transmembrane region" description="Helical" evidence="1">
    <location>
        <begin position="61"/>
        <end position="79"/>
    </location>
</feature>
<dbReference type="Pfam" id="PF07584">
    <property type="entry name" value="BatA"/>
    <property type="match status" value="1"/>
</dbReference>
<feature type="transmembrane region" description="Helical" evidence="1">
    <location>
        <begin position="6"/>
        <end position="28"/>
    </location>
</feature>
<evidence type="ECO:0000259" key="3">
    <source>
        <dbReference type="Pfam" id="PF13709"/>
    </source>
</evidence>
<dbReference type="Gene3D" id="3.40.50.880">
    <property type="match status" value="1"/>
</dbReference>
<feature type="non-terminal residue" evidence="4">
    <location>
        <position position="887"/>
    </location>
</feature>
<proteinExistence type="predicted"/>
<dbReference type="CDD" id="cd03143">
    <property type="entry name" value="A4_beta-galactosidase_middle_domain"/>
    <property type="match status" value="1"/>
</dbReference>